<dbReference type="EMBL" id="CAJNOL010008079">
    <property type="protein sequence ID" value="CAF1633599.1"/>
    <property type="molecule type" value="Genomic_DNA"/>
</dbReference>
<dbReference type="PANTHER" id="PTHR46601:SF2">
    <property type="entry name" value="UBIQUITIN-LIKE PROTEASE FAMILY PROFILE DOMAIN-CONTAINING PROTEIN"/>
    <property type="match status" value="1"/>
</dbReference>
<evidence type="ECO:0000313" key="4">
    <source>
        <dbReference type="Proteomes" id="UP000663870"/>
    </source>
</evidence>
<evidence type="ECO:0000313" key="2">
    <source>
        <dbReference type="EMBL" id="CAF1633599.1"/>
    </source>
</evidence>
<reference evidence="1" key="1">
    <citation type="submission" date="2021-02" db="EMBL/GenBank/DDBJ databases">
        <authorList>
            <person name="Nowell W R."/>
        </authorList>
    </citation>
    <scope>NUCLEOTIDE SEQUENCE</scope>
</reference>
<dbReference type="Proteomes" id="UP000663854">
    <property type="component" value="Unassembled WGS sequence"/>
</dbReference>
<name>A0A815N6V8_9BILA</name>
<dbReference type="Proteomes" id="UP000663870">
    <property type="component" value="Unassembled WGS sequence"/>
</dbReference>
<gene>
    <name evidence="2" type="ORF">JXQ802_LOCUS52174</name>
    <name evidence="1" type="ORF">PYM288_LOCUS35884</name>
</gene>
<dbReference type="PANTHER" id="PTHR46601">
    <property type="entry name" value="ULP_PROTEASE DOMAIN-CONTAINING PROTEIN"/>
    <property type="match status" value="1"/>
</dbReference>
<proteinExistence type="predicted"/>
<comment type="caution">
    <text evidence="1">The sequence shown here is derived from an EMBL/GenBank/DDBJ whole genome shotgun (WGS) entry which is preliminary data.</text>
</comment>
<accession>A0A815N6V8</accession>
<evidence type="ECO:0000313" key="3">
    <source>
        <dbReference type="Proteomes" id="UP000663854"/>
    </source>
</evidence>
<organism evidence="1 3">
    <name type="scientific">Rotaria sordida</name>
    <dbReference type="NCBI Taxonomy" id="392033"/>
    <lineage>
        <taxon>Eukaryota</taxon>
        <taxon>Metazoa</taxon>
        <taxon>Spiralia</taxon>
        <taxon>Gnathifera</taxon>
        <taxon>Rotifera</taxon>
        <taxon>Eurotatoria</taxon>
        <taxon>Bdelloidea</taxon>
        <taxon>Philodinida</taxon>
        <taxon>Philodinidae</taxon>
        <taxon>Rotaria</taxon>
    </lineage>
</organism>
<sequence length="249" mass="28599">MAHRVCICIYHENVNLLLNSLSKHVNGSFCSNLYSFTSALVCDESNYDCMPSNYFTCENYFDLNIKNNIIDRHVQIKWYQWKHINGYATKEEQQGSVEQGIELLSSKVKTFLLHVYIKRQQSKFFEESKTNTDNKKIVIQVDYSENFEIKQQDEVQSAHWSSKSVSIFTAHACHAKGVVDGIGGSVKRIVWQQILTKKDKCENAADFINIAKTKTKAIIIDEITQEDIDKSKAQLQAFFSNTLSVKFSN</sequence>
<keyword evidence="4" id="KW-1185">Reference proteome</keyword>
<evidence type="ECO:0000313" key="1">
    <source>
        <dbReference type="EMBL" id="CAF1434150.1"/>
    </source>
</evidence>
<protein>
    <submittedName>
        <fullName evidence="1">Uncharacterized protein</fullName>
    </submittedName>
</protein>
<dbReference type="AlphaFoldDB" id="A0A815N6V8"/>
<dbReference type="EMBL" id="CAJNOH010006504">
    <property type="protein sequence ID" value="CAF1434150.1"/>
    <property type="molecule type" value="Genomic_DNA"/>
</dbReference>